<evidence type="ECO:0000259" key="1">
    <source>
        <dbReference type="Pfam" id="PF01370"/>
    </source>
</evidence>
<dbReference type="SUPFAM" id="SSF51735">
    <property type="entry name" value="NAD(P)-binding Rossmann-fold domains"/>
    <property type="match status" value="1"/>
</dbReference>
<dbReference type="Proteomes" id="UP000677918">
    <property type="component" value="Unassembled WGS sequence"/>
</dbReference>
<dbReference type="Pfam" id="PF14667">
    <property type="entry name" value="Polysacc_synt_C"/>
    <property type="match status" value="1"/>
</dbReference>
<evidence type="ECO:0000313" key="3">
    <source>
        <dbReference type="EMBL" id="GIQ71252.1"/>
    </source>
</evidence>
<feature type="domain" description="Capsular polysaccharide assembling protein CapF C-terminal" evidence="2">
    <location>
        <begin position="255"/>
        <end position="365"/>
    </location>
</feature>
<dbReference type="Gene3D" id="3.40.50.720">
    <property type="entry name" value="NAD(P)-binding Rossmann-like Domain"/>
    <property type="match status" value="1"/>
</dbReference>
<dbReference type="InterPro" id="IPR036291">
    <property type="entry name" value="NAD(P)-bd_dom_sf"/>
</dbReference>
<dbReference type="InterPro" id="IPR029303">
    <property type="entry name" value="CapF_C"/>
</dbReference>
<reference evidence="3" key="1">
    <citation type="submission" date="2021-04" db="EMBL/GenBank/DDBJ databases">
        <title>Draft genome sequence of Xylanibacillus composti strain K13.</title>
        <authorList>
            <person name="Uke A."/>
            <person name="Chhe C."/>
            <person name="Baramee S."/>
            <person name="Kosugi A."/>
        </authorList>
    </citation>
    <scope>NUCLEOTIDE SEQUENCE</scope>
    <source>
        <strain evidence="3">K13</strain>
    </source>
</reference>
<organism evidence="3 4">
    <name type="scientific">Xylanibacillus composti</name>
    <dbReference type="NCBI Taxonomy" id="1572762"/>
    <lineage>
        <taxon>Bacteria</taxon>
        <taxon>Bacillati</taxon>
        <taxon>Bacillota</taxon>
        <taxon>Bacilli</taxon>
        <taxon>Bacillales</taxon>
        <taxon>Paenibacillaceae</taxon>
        <taxon>Xylanibacillus</taxon>
    </lineage>
</organism>
<dbReference type="InterPro" id="IPR001509">
    <property type="entry name" value="Epimerase_deHydtase"/>
</dbReference>
<comment type="caution">
    <text evidence="3">The sequence shown here is derived from an EMBL/GenBank/DDBJ whole genome shotgun (WGS) entry which is preliminary data.</text>
</comment>
<dbReference type="PANTHER" id="PTHR43245">
    <property type="entry name" value="BIFUNCTIONAL POLYMYXIN RESISTANCE PROTEIN ARNA"/>
    <property type="match status" value="1"/>
</dbReference>
<dbReference type="EMBL" id="BOVK01000075">
    <property type="protein sequence ID" value="GIQ71252.1"/>
    <property type="molecule type" value="Genomic_DNA"/>
</dbReference>
<dbReference type="InterPro" id="IPR011051">
    <property type="entry name" value="RmlC_Cupin_sf"/>
</dbReference>
<dbReference type="InterPro" id="IPR014710">
    <property type="entry name" value="RmlC-like_jellyroll"/>
</dbReference>
<name>A0A8J4H5C0_9BACL</name>
<gene>
    <name evidence="3" type="ORF">XYCOK13_40760</name>
</gene>
<evidence type="ECO:0000313" key="4">
    <source>
        <dbReference type="Proteomes" id="UP000677918"/>
    </source>
</evidence>
<feature type="domain" description="NAD-dependent epimerase/dehydratase" evidence="1">
    <location>
        <begin position="3"/>
        <end position="186"/>
    </location>
</feature>
<keyword evidence="4" id="KW-1185">Reference proteome</keyword>
<dbReference type="CDD" id="cd07007">
    <property type="entry name" value="cupin_CapF-like_C"/>
    <property type="match status" value="1"/>
</dbReference>
<dbReference type="InterPro" id="IPR050177">
    <property type="entry name" value="Lipid_A_modif_metabolic_enz"/>
</dbReference>
<dbReference type="CDD" id="cd05261">
    <property type="entry name" value="CAPF_like_SDR_e"/>
    <property type="match status" value="1"/>
</dbReference>
<accession>A0A8J4H5C0</accession>
<dbReference type="AlphaFoldDB" id="A0A8J4H5C0"/>
<dbReference type="Pfam" id="PF01370">
    <property type="entry name" value="Epimerase"/>
    <property type="match status" value="1"/>
</dbReference>
<protein>
    <submittedName>
        <fullName evidence="3">Capsular polysaccharide biosynthesis protein Cap8F</fullName>
    </submittedName>
</protein>
<sequence>MKVLVTGAKGFIGRNLLAHLKSMRQFEIYEYNRESETQILDVYCQEVDFVFHLAGVNRPEDESDYMKGNFEFTLELLNRLEKYGNTCPILMSSSIQAQLNNSYGISKKASENLLFQYGEETGARVLVYRLPNVFGKWCKPNYNSVVATFCYNIARELEVKVSDPLTTLNLVYIDDVIHEFIRALHGKGNFSGKYYEIPSVHQATLGQILDLIRFFKESRQNRYVPKVSNSFEKQLYSTYLSYLPTDKLSYKLKMNKDDRGSFTEFLKTPDRGQVSVNISGPGITKGNHWHHTKVEKFLVVKGEGVIRFRQIGSTEIIEYYVNGDELEVVDIPPGYTHNIENIGESDMVTIMWANEEFDPEKSDTYFSEV</sequence>
<dbReference type="PANTHER" id="PTHR43245:SF55">
    <property type="entry name" value="NAD(P)-BINDING DOMAIN-CONTAINING PROTEIN"/>
    <property type="match status" value="1"/>
</dbReference>
<evidence type="ECO:0000259" key="2">
    <source>
        <dbReference type="Pfam" id="PF14667"/>
    </source>
</evidence>
<dbReference type="RefSeq" id="WP_213414048.1">
    <property type="nucleotide sequence ID" value="NZ_BOVK01000075.1"/>
</dbReference>
<dbReference type="Gene3D" id="2.60.120.10">
    <property type="entry name" value="Jelly Rolls"/>
    <property type="match status" value="1"/>
</dbReference>
<dbReference type="SUPFAM" id="SSF51182">
    <property type="entry name" value="RmlC-like cupins"/>
    <property type="match status" value="1"/>
</dbReference>
<proteinExistence type="predicted"/>